<protein>
    <submittedName>
        <fullName evidence="2">Uncharacterized protein</fullName>
    </submittedName>
</protein>
<keyword evidence="3" id="KW-1185">Reference proteome</keyword>
<feature type="transmembrane region" description="Helical" evidence="1">
    <location>
        <begin position="78"/>
        <end position="101"/>
    </location>
</feature>
<keyword evidence="1" id="KW-0812">Transmembrane</keyword>
<proteinExistence type="predicted"/>
<feature type="transmembrane region" description="Helical" evidence="1">
    <location>
        <begin position="53"/>
        <end position="71"/>
    </location>
</feature>
<feature type="transmembrane region" description="Helical" evidence="1">
    <location>
        <begin position="12"/>
        <end position="33"/>
    </location>
</feature>
<accession>A0A563ELY2</accession>
<keyword evidence="1" id="KW-1133">Transmembrane helix</keyword>
<comment type="caution">
    <text evidence="2">The sequence shown here is derived from an EMBL/GenBank/DDBJ whole genome shotgun (WGS) entry which is preliminary data.</text>
</comment>
<gene>
    <name evidence="2" type="ORF">FKR81_29400</name>
</gene>
<reference evidence="2 3" key="1">
    <citation type="submission" date="2019-07" db="EMBL/GenBank/DDBJ databases">
        <title>Lentzea xizangensis sp. nov., isolated from Qinghai-Tibetan Plateau Soils.</title>
        <authorList>
            <person name="Huang J."/>
        </authorList>
    </citation>
    <scope>NUCLEOTIDE SEQUENCE [LARGE SCALE GENOMIC DNA]</scope>
    <source>
        <strain evidence="2 3">FXJ1.1311</strain>
    </source>
</reference>
<keyword evidence="1" id="KW-0472">Membrane</keyword>
<evidence type="ECO:0000313" key="2">
    <source>
        <dbReference type="EMBL" id="TWP48100.1"/>
    </source>
</evidence>
<dbReference type="Proteomes" id="UP000316639">
    <property type="component" value="Unassembled WGS sequence"/>
</dbReference>
<feature type="transmembrane region" description="Helical" evidence="1">
    <location>
        <begin position="240"/>
        <end position="260"/>
    </location>
</feature>
<name>A0A563ELY2_9PSEU</name>
<feature type="transmembrane region" description="Helical" evidence="1">
    <location>
        <begin position="149"/>
        <end position="171"/>
    </location>
</feature>
<evidence type="ECO:0000313" key="3">
    <source>
        <dbReference type="Proteomes" id="UP000316639"/>
    </source>
</evidence>
<dbReference type="OrthoDB" id="343560at2"/>
<evidence type="ECO:0000256" key="1">
    <source>
        <dbReference type="SAM" id="Phobius"/>
    </source>
</evidence>
<sequence length="299" mass="32065">MLKTSVNTALRWHRPLVILGIAMAALVPVTLIGMLVDDRVLVGAPIWTKPFKFAVSLGTYAVSLAWFLTFLNRGRRIGWWAGTAMAVALGVEMVAILVQVLRGKRSHFNIETQFDSALYSFMGQGIIVLWVAHAVIALLLLWTRFDNRALAWAIRLGLAISLLGLTLGTLMTQPQPGQTGKSGTVGAHSVGAPDGGEHLPVTGWSTEVGDLRVPHFVGIHALQAIPVLVALFGRRADARLAWVLSGSYFGLFALTTWQALRGQPVTDPDALTLLAFAALAALTVVAVRLAALPRSPQGV</sequence>
<dbReference type="AlphaFoldDB" id="A0A563ELY2"/>
<organism evidence="2 3">
    <name type="scientific">Lentzea tibetensis</name>
    <dbReference type="NCBI Taxonomy" id="2591470"/>
    <lineage>
        <taxon>Bacteria</taxon>
        <taxon>Bacillati</taxon>
        <taxon>Actinomycetota</taxon>
        <taxon>Actinomycetes</taxon>
        <taxon>Pseudonocardiales</taxon>
        <taxon>Pseudonocardiaceae</taxon>
        <taxon>Lentzea</taxon>
    </lineage>
</organism>
<feature type="transmembrane region" description="Helical" evidence="1">
    <location>
        <begin position="272"/>
        <end position="291"/>
    </location>
</feature>
<feature type="transmembrane region" description="Helical" evidence="1">
    <location>
        <begin position="121"/>
        <end position="142"/>
    </location>
</feature>
<feature type="transmembrane region" description="Helical" evidence="1">
    <location>
        <begin position="213"/>
        <end position="233"/>
    </location>
</feature>
<dbReference type="EMBL" id="VOBR01000022">
    <property type="protein sequence ID" value="TWP48100.1"/>
    <property type="molecule type" value="Genomic_DNA"/>
</dbReference>